<dbReference type="RefSeq" id="WP_107897314.1">
    <property type="nucleotide sequence ID" value="NZ_PYWM01000036.1"/>
</dbReference>
<evidence type="ECO:0000313" key="1">
    <source>
        <dbReference type="EMBL" id="TKI53418.1"/>
    </source>
</evidence>
<dbReference type="EMBL" id="SZPU01000115">
    <property type="protein sequence ID" value="TKI53418.1"/>
    <property type="molecule type" value="Genomic_DNA"/>
</dbReference>
<name>A0A4U2XZG3_9BACI</name>
<evidence type="ECO:0000313" key="2">
    <source>
        <dbReference type="Proteomes" id="UP000308744"/>
    </source>
</evidence>
<accession>A0A4U2XZG3</accession>
<dbReference type="Proteomes" id="UP000308744">
    <property type="component" value="Unassembled WGS sequence"/>
</dbReference>
<proteinExistence type="predicted"/>
<reference evidence="1 2" key="1">
    <citation type="submission" date="2019-04" db="EMBL/GenBank/DDBJ databases">
        <title>Lysinibacillus genome sequencing.</title>
        <authorList>
            <person name="Dunlap C."/>
        </authorList>
    </citation>
    <scope>NUCLEOTIDE SEQUENCE [LARGE SCALE GENOMIC DNA]</scope>
    <source>
        <strain evidence="1 2">CCTCC AB 2010389</strain>
    </source>
</reference>
<gene>
    <name evidence="1" type="ORF">FC756_24040</name>
</gene>
<sequence length="82" mass="9422">MDFDINAFIINDKSASNFPANNPWKAGTKINEIKNLQKEIDKSLEDSLEGIRKVDKKGRPDKFTIRIYTQKNLGKNISRVIK</sequence>
<protein>
    <submittedName>
        <fullName evidence="1">Uncharacterized protein</fullName>
    </submittedName>
</protein>
<comment type="caution">
    <text evidence="1">The sequence shown here is derived from an EMBL/GenBank/DDBJ whole genome shotgun (WGS) entry which is preliminary data.</text>
</comment>
<organism evidence="1 2">
    <name type="scientific">Lysinibacillus mangiferihumi</name>
    <dbReference type="NCBI Taxonomy" id="1130819"/>
    <lineage>
        <taxon>Bacteria</taxon>
        <taxon>Bacillati</taxon>
        <taxon>Bacillota</taxon>
        <taxon>Bacilli</taxon>
        <taxon>Bacillales</taxon>
        <taxon>Bacillaceae</taxon>
        <taxon>Lysinibacillus</taxon>
    </lineage>
</organism>
<dbReference type="AlphaFoldDB" id="A0A4U2XZG3"/>
<keyword evidence="2" id="KW-1185">Reference proteome</keyword>